<keyword evidence="4" id="KW-1185">Reference proteome</keyword>
<reference evidence="3 4" key="1">
    <citation type="journal article" date="2016" name="Int. J. Syst. Evol. Microbiol.">
        <title>Lysobacter erysipheiresistens sp. nov., an antagonist of powdery mildew, isolated from tobacco-cultivated soil.</title>
        <authorList>
            <person name="Xie B."/>
            <person name="Li T."/>
            <person name="Lin X."/>
            <person name="Wang C.J."/>
            <person name="Chen Y.J."/>
            <person name="Liu W.J."/>
            <person name="Zhao Z.W."/>
        </authorList>
    </citation>
    <scope>NUCLEOTIDE SEQUENCE [LARGE SCALE GENOMIC DNA]</scope>
    <source>
        <strain evidence="3 4">RS-LYSO-3</strain>
    </source>
</reference>
<evidence type="ECO:0000256" key="2">
    <source>
        <dbReference type="SAM" id="SignalP"/>
    </source>
</evidence>
<feature type="signal peptide" evidence="2">
    <location>
        <begin position="1"/>
        <end position="23"/>
    </location>
</feature>
<feature type="region of interest" description="Disordered" evidence="1">
    <location>
        <begin position="24"/>
        <end position="50"/>
    </location>
</feature>
<evidence type="ECO:0000313" key="4">
    <source>
        <dbReference type="Proteomes" id="UP001355056"/>
    </source>
</evidence>
<gene>
    <name evidence="3" type="ORF">SNE34_05685</name>
</gene>
<sequence>MSAPRFFAASCLVLLLSACNPQAPEGATVPLSETRGDTDPRGGAISDATVEAPAPEQVELPPAERSDEPREVNWQPMELTSGEAWISCEHDYVVHGDGEPLQSLGYSAMRKALKPCRENGLLRLRYHGKISAEFTAMIERTAELADTLGIDKRILDLDSTGGQIEQAIIAGDIIGESGWTAWVREGSVCHSSCVLVLAAGDMRMIAGKVGIHRMIRIGSQATSRAELQQELQDVHAQVRQYLQRNGVAFAIADLMMTVPNRRLRLLTDAEMDFYGLDGRNAVEDDLQRITLTRECGEAFVQRKDAFFRAYDRECRAPSEQVDAMADCGQALRERFGFPDPECPVESPLSEYDLGTRLPLASAARDRDA</sequence>
<dbReference type="RefSeq" id="WP_332615501.1">
    <property type="nucleotide sequence ID" value="NZ_JAXGFP010000002.1"/>
</dbReference>
<dbReference type="InterPro" id="IPR029045">
    <property type="entry name" value="ClpP/crotonase-like_dom_sf"/>
</dbReference>
<organism evidence="3 4">
    <name type="scientific">Novilysobacter erysipheiresistens</name>
    <dbReference type="NCBI Taxonomy" id="1749332"/>
    <lineage>
        <taxon>Bacteria</taxon>
        <taxon>Pseudomonadati</taxon>
        <taxon>Pseudomonadota</taxon>
        <taxon>Gammaproteobacteria</taxon>
        <taxon>Lysobacterales</taxon>
        <taxon>Lysobacteraceae</taxon>
        <taxon>Novilysobacter</taxon>
    </lineage>
</organism>
<evidence type="ECO:0000313" key="3">
    <source>
        <dbReference type="EMBL" id="MEG3183496.1"/>
    </source>
</evidence>
<dbReference type="Gene3D" id="3.90.226.10">
    <property type="entry name" value="2-enoyl-CoA Hydratase, Chain A, domain 1"/>
    <property type="match status" value="1"/>
</dbReference>
<comment type="caution">
    <text evidence="3">The sequence shown here is derived from an EMBL/GenBank/DDBJ whole genome shotgun (WGS) entry which is preliminary data.</text>
</comment>
<dbReference type="EMBL" id="JAXGFP010000002">
    <property type="protein sequence ID" value="MEG3183496.1"/>
    <property type="molecule type" value="Genomic_DNA"/>
</dbReference>
<dbReference type="SUPFAM" id="SSF52096">
    <property type="entry name" value="ClpP/crotonase"/>
    <property type="match status" value="1"/>
</dbReference>
<evidence type="ECO:0008006" key="5">
    <source>
        <dbReference type="Google" id="ProtNLM"/>
    </source>
</evidence>
<protein>
    <recommendedName>
        <fullName evidence="5">Secreted protein</fullName>
    </recommendedName>
</protein>
<keyword evidence="2" id="KW-0732">Signal</keyword>
<accession>A0ABU7YX54</accession>
<dbReference type="PROSITE" id="PS51257">
    <property type="entry name" value="PROKAR_LIPOPROTEIN"/>
    <property type="match status" value="1"/>
</dbReference>
<name>A0ABU7YX54_9GAMM</name>
<evidence type="ECO:0000256" key="1">
    <source>
        <dbReference type="SAM" id="MobiDB-lite"/>
    </source>
</evidence>
<dbReference type="Proteomes" id="UP001355056">
    <property type="component" value="Unassembled WGS sequence"/>
</dbReference>
<feature type="chain" id="PRO_5046512723" description="Secreted protein" evidence="2">
    <location>
        <begin position="24"/>
        <end position="368"/>
    </location>
</feature>
<proteinExistence type="predicted"/>